<feature type="domain" description="Fibronectin type-III" evidence="12">
    <location>
        <begin position="587"/>
        <end position="676"/>
    </location>
</feature>
<feature type="domain" description="Fibronectin type-III" evidence="12">
    <location>
        <begin position="677"/>
        <end position="764"/>
    </location>
</feature>
<dbReference type="GO" id="GO:0005615">
    <property type="term" value="C:extracellular space"/>
    <property type="evidence" value="ECO:0007669"/>
    <property type="project" value="TreeGrafter"/>
</dbReference>
<dbReference type="SUPFAM" id="SSF56496">
    <property type="entry name" value="Fibrinogen C-terminal domain-like"/>
    <property type="match status" value="1"/>
</dbReference>
<evidence type="ECO:0000313" key="15">
    <source>
        <dbReference type="Proteomes" id="UP001497482"/>
    </source>
</evidence>
<dbReference type="PROSITE" id="PS01186">
    <property type="entry name" value="EGF_2"/>
    <property type="match status" value="1"/>
</dbReference>
<evidence type="ECO:0000256" key="4">
    <source>
        <dbReference type="ARBA" id="ARBA00022530"/>
    </source>
</evidence>
<dbReference type="FunFam" id="3.90.215.10:FF:000001">
    <property type="entry name" value="Tenascin isoform 1"/>
    <property type="match status" value="1"/>
</dbReference>
<evidence type="ECO:0000256" key="6">
    <source>
        <dbReference type="ARBA" id="ARBA00022729"/>
    </source>
</evidence>
<dbReference type="SMART" id="SM00181">
    <property type="entry name" value="EGF"/>
    <property type="match status" value="5"/>
</dbReference>
<keyword evidence="7" id="KW-0677">Repeat</keyword>
<dbReference type="SMART" id="SM00186">
    <property type="entry name" value="FBG"/>
    <property type="match status" value="1"/>
</dbReference>
<comment type="similarity">
    <text evidence="2">Belongs to the tenascin family.</text>
</comment>
<keyword evidence="4" id="KW-0272">Extracellular matrix</keyword>
<dbReference type="Pfam" id="PF00041">
    <property type="entry name" value="fn3"/>
    <property type="match status" value="5"/>
</dbReference>
<keyword evidence="15" id="KW-1185">Reference proteome</keyword>
<dbReference type="PROSITE" id="PS00022">
    <property type="entry name" value="EGF_1"/>
    <property type="match status" value="2"/>
</dbReference>
<feature type="domain" description="Fibrinogen C-terminal" evidence="13">
    <location>
        <begin position="856"/>
        <end position="1069"/>
    </location>
</feature>
<dbReference type="CDD" id="cd00087">
    <property type="entry name" value="FReD"/>
    <property type="match status" value="1"/>
</dbReference>
<evidence type="ECO:0000256" key="11">
    <source>
        <dbReference type="SAM" id="SignalP"/>
    </source>
</evidence>
<evidence type="ECO:0000256" key="10">
    <source>
        <dbReference type="SAM" id="MobiDB-lite"/>
    </source>
</evidence>
<gene>
    <name evidence="14" type="ORF">KC01_LOCUS14304</name>
</gene>
<feature type="compositionally biased region" description="Low complexity" evidence="10">
    <location>
        <begin position="757"/>
        <end position="770"/>
    </location>
</feature>
<keyword evidence="5" id="KW-0245">EGF-like domain</keyword>
<dbReference type="PROSITE" id="PS01248">
    <property type="entry name" value="EGF_LAM_1"/>
    <property type="match status" value="1"/>
</dbReference>
<feature type="region of interest" description="Disordered" evidence="10">
    <location>
        <begin position="387"/>
        <end position="408"/>
    </location>
</feature>
<dbReference type="FunFam" id="2.10.25.10:FF:000001">
    <property type="entry name" value="Tenascin C"/>
    <property type="match status" value="3"/>
</dbReference>
<dbReference type="InterPro" id="IPR002049">
    <property type="entry name" value="LE_dom"/>
</dbReference>
<reference evidence="14 15" key="1">
    <citation type="submission" date="2024-04" db="EMBL/GenBank/DDBJ databases">
        <authorList>
            <person name="Waldvogel A.-M."/>
            <person name="Schoenle A."/>
        </authorList>
    </citation>
    <scope>NUCLEOTIDE SEQUENCE [LARGE SCALE GENOMIC DNA]</scope>
</reference>
<dbReference type="InterPro" id="IPR041161">
    <property type="entry name" value="EGF_Tenascin"/>
</dbReference>
<feature type="region of interest" description="Disordered" evidence="10">
    <location>
        <begin position="727"/>
        <end position="770"/>
    </location>
</feature>
<sequence>MSHFLLLLAVTSALCRHGVGQRSHAQNSIKVMISEGCVALGEAADADAGGNELSLSPGAPLVLTHHIRLVPSSPDSGPVSGSCDCVSDLDSLRERVERLERELSALRQKCGDPEANGGCTSRESKGAGCSVSPDPVSPVSLCPSDCSDQGRCVDGKCVCFSGFRGSDCSEETCSPPCGQRGRCMDGQCVCEPGFSGADCSMASCDCGGRGVCVDAQCVCDSGFTGESCAELACPRGCSQRGRCVDGVCVCDSGFSGADCGTGGCSSDCGQRGRCVQGKCVCQSGFTGDECERCGEGYGGKNCDMANHTVMEEDQTVMSSVEQLRTIDLTQSSVSVVWTQPRVQYESYGLVFTSQKDGSQVQAQVPGPLSSFRQTGLAPAQTYSITVTGATGDSRGAPSSTSFTTLPAPPSDLRVVKTSSSSAVIQWEPSPSAIDRYRLSVSPGDGTEGRGQDLTFDPGTSSAHITQLRAGLRYDITLVAESGQSHSAPLTTHATPGPTNALVPALTLQRSDSDKLPFENNLRNTKQPESIVPKLNITKKVFENGGPGESQRLDGIFSESDFKVTVLGEGSEVLSRLQKLVISTGPEPPSDLRFSHVTDNSVTVSWTRPQSMVSGFKLTYTHTEEGEPVSVALDQGNSSIDLARLAPGSSYEVSVMSVLGLDESDEISKTLHTLPDPPTDLRAVNVSHAGALLLWRPSLTNVEKYTIVYGSGTGSEVRVSVSGNSAQKELSNLQPSTSYSVTISSERRGRESREDRTSFTTTSTSTLTTTESVSLGARNLRASHVTPRTAMLSWKPPSRPVIGYKLTYHTEGHKQEVSLGATVTQLNLTRLIPGEEYTAQLQTEGEEVLSTSFTTGSLRFPFPADCSEEQLNGLSVSGLVDIYPMGRKGAALSVWCDMDTDGGGWTVFQRRQDGSVDFFRSWREYVQGFGEPAGEFWLGLEALHNLTTRGSMMLRVDLRDRQDTVFAQYSTFEVSKRNYRLTVGGYSGTAGDSMSYHSGRIFTTKDRDPASFITRCAMSYRGGWWYKNCHEANLNGLYGTNSKHQGVIWMSWKGKETSIPFTEMKMRPTDYLPNTNNRA</sequence>
<dbReference type="Pfam" id="PF23106">
    <property type="entry name" value="EGF_Teneurin"/>
    <property type="match status" value="4"/>
</dbReference>
<dbReference type="InterPro" id="IPR036056">
    <property type="entry name" value="Fibrinogen-like_C"/>
</dbReference>
<comment type="subcellular location">
    <subcellularLocation>
        <location evidence="1">Secreted</location>
        <location evidence="1">Extracellular space</location>
        <location evidence="1">Extracellular matrix</location>
    </subcellularLocation>
</comment>
<dbReference type="GO" id="GO:0031175">
    <property type="term" value="P:neuron projection development"/>
    <property type="evidence" value="ECO:0007669"/>
    <property type="project" value="TreeGrafter"/>
</dbReference>
<dbReference type="PROSITE" id="PS00514">
    <property type="entry name" value="FIBRINOGEN_C_1"/>
    <property type="match status" value="1"/>
</dbReference>
<dbReference type="InterPro" id="IPR020837">
    <property type="entry name" value="Fibrinogen_CS"/>
</dbReference>
<feature type="signal peptide" evidence="11">
    <location>
        <begin position="1"/>
        <end position="20"/>
    </location>
</feature>
<dbReference type="PANTHER" id="PTHR46708:SF1">
    <property type="entry name" value="TENASCIN"/>
    <property type="match status" value="1"/>
</dbReference>
<feature type="compositionally biased region" description="Basic and acidic residues" evidence="10">
    <location>
        <begin position="744"/>
        <end position="756"/>
    </location>
</feature>
<evidence type="ECO:0000256" key="5">
    <source>
        <dbReference type="ARBA" id="ARBA00022536"/>
    </source>
</evidence>
<dbReference type="SMART" id="SM00060">
    <property type="entry name" value="FN3"/>
    <property type="match status" value="5"/>
</dbReference>
<keyword evidence="8" id="KW-1015">Disulfide bond</keyword>
<feature type="chain" id="PRO_5043539376" description="Tenascin" evidence="11">
    <location>
        <begin position="21"/>
        <end position="1078"/>
    </location>
</feature>
<accession>A0AAV2K8E8</accession>
<dbReference type="NCBIfam" id="NF040941">
    <property type="entry name" value="GGGWT_bact"/>
    <property type="match status" value="1"/>
</dbReference>
<dbReference type="InterPro" id="IPR000742">
    <property type="entry name" value="EGF"/>
</dbReference>
<dbReference type="InterPro" id="IPR036116">
    <property type="entry name" value="FN3_sf"/>
</dbReference>
<dbReference type="Gene3D" id="2.10.25.10">
    <property type="entry name" value="Laminin"/>
    <property type="match status" value="5"/>
</dbReference>
<feature type="compositionally biased region" description="Polar residues" evidence="10">
    <location>
        <begin position="727"/>
        <end position="742"/>
    </location>
</feature>
<dbReference type="InterPro" id="IPR050991">
    <property type="entry name" value="ECM_Regulatory_Proteins"/>
</dbReference>
<keyword evidence="6 11" id="KW-0732">Signal</keyword>
<dbReference type="AlphaFoldDB" id="A0AAV2K8E8"/>
<name>A0AAV2K8E8_KNICA</name>
<dbReference type="GO" id="GO:0030155">
    <property type="term" value="P:regulation of cell adhesion"/>
    <property type="evidence" value="ECO:0007669"/>
    <property type="project" value="TreeGrafter"/>
</dbReference>
<feature type="domain" description="Fibronectin type-III" evidence="12">
    <location>
        <begin position="319"/>
        <end position="407"/>
    </location>
</feature>
<keyword evidence="3" id="KW-0964">Secreted</keyword>
<dbReference type="Pfam" id="PF00147">
    <property type="entry name" value="Fibrinogen_C"/>
    <property type="match status" value="1"/>
</dbReference>
<organism evidence="14 15">
    <name type="scientific">Knipowitschia caucasica</name>
    <name type="common">Caucasian dwarf goby</name>
    <name type="synonym">Pomatoschistus caucasicus</name>
    <dbReference type="NCBI Taxonomy" id="637954"/>
    <lineage>
        <taxon>Eukaryota</taxon>
        <taxon>Metazoa</taxon>
        <taxon>Chordata</taxon>
        <taxon>Craniata</taxon>
        <taxon>Vertebrata</taxon>
        <taxon>Euteleostomi</taxon>
        <taxon>Actinopterygii</taxon>
        <taxon>Neopterygii</taxon>
        <taxon>Teleostei</taxon>
        <taxon>Neoteleostei</taxon>
        <taxon>Acanthomorphata</taxon>
        <taxon>Gobiaria</taxon>
        <taxon>Gobiiformes</taxon>
        <taxon>Gobioidei</taxon>
        <taxon>Gobiidae</taxon>
        <taxon>Gobiinae</taxon>
        <taxon>Knipowitschia</taxon>
    </lineage>
</organism>
<dbReference type="PANTHER" id="PTHR46708">
    <property type="entry name" value="TENASCIN"/>
    <property type="match status" value="1"/>
</dbReference>
<dbReference type="EMBL" id="OZ035838">
    <property type="protein sequence ID" value="CAL1583887.1"/>
    <property type="molecule type" value="Genomic_DNA"/>
</dbReference>
<evidence type="ECO:0000313" key="14">
    <source>
        <dbReference type="EMBL" id="CAL1583887.1"/>
    </source>
</evidence>
<dbReference type="InterPro" id="IPR014716">
    <property type="entry name" value="Fibrinogen_a/b/g_C_1"/>
</dbReference>
<dbReference type="CDD" id="cd00055">
    <property type="entry name" value="EGF_Lam"/>
    <property type="match status" value="1"/>
</dbReference>
<evidence type="ECO:0008006" key="16">
    <source>
        <dbReference type="Google" id="ProtNLM"/>
    </source>
</evidence>
<dbReference type="PROSITE" id="PS51406">
    <property type="entry name" value="FIBRINOGEN_C_2"/>
    <property type="match status" value="1"/>
</dbReference>
<evidence type="ECO:0000259" key="12">
    <source>
        <dbReference type="PROSITE" id="PS50853"/>
    </source>
</evidence>
<evidence type="ECO:0000256" key="7">
    <source>
        <dbReference type="ARBA" id="ARBA00022737"/>
    </source>
</evidence>
<evidence type="ECO:0000256" key="1">
    <source>
        <dbReference type="ARBA" id="ARBA00004498"/>
    </source>
</evidence>
<dbReference type="InterPro" id="IPR002181">
    <property type="entry name" value="Fibrinogen_a/b/g_C_dom"/>
</dbReference>
<feature type="domain" description="Fibronectin type-III" evidence="12">
    <location>
        <begin position="408"/>
        <end position="497"/>
    </location>
</feature>
<dbReference type="Proteomes" id="UP001497482">
    <property type="component" value="Chromosome 16"/>
</dbReference>
<evidence type="ECO:0000256" key="2">
    <source>
        <dbReference type="ARBA" id="ARBA00008673"/>
    </source>
</evidence>
<evidence type="ECO:0000259" key="13">
    <source>
        <dbReference type="PROSITE" id="PS51406"/>
    </source>
</evidence>
<feature type="compositionally biased region" description="Polar residues" evidence="10">
    <location>
        <begin position="387"/>
        <end position="404"/>
    </location>
</feature>
<evidence type="ECO:0000256" key="9">
    <source>
        <dbReference type="ARBA" id="ARBA00023180"/>
    </source>
</evidence>
<dbReference type="SUPFAM" id="SSF49265">
    <property type="entry name" value="Fibronectin type III"/>
    <property type="match status" value="3"/>
</dbReference>
<protein>
    <recommendedName>
        <fullName evidence="16">Tenascin</fullName>
    </recommendedName>
</protein>
<dbReference type="Gene3D" id="2.60.40.10">
    <property type="entry name" value="Immunoglobulins"/>
    <property type="match status" value="5"/>
</dbReference>
<dbReference type="Gene3D" id="3.90.215.10">
    <property type="entry name" value="Gamma Fibrinogen, chain A, domain 1"/>
    <property type="match status" value="1"/>
</dbReference>
<feature type="domain" description="Fibronectin type-III" evidence="12">
    <location>
        <begin position="775"/>
        <end position="862"/>
    </location>
</feature>
<dbReference type="Pfam" id="PF18720">
    <property type="entry name" value="EGF_Tenascin"/>
    <property type="match status" value="1"/>
</dbReference>
<dbReference type="InterPro" id="IPR003961">
    <property type="entry name" value="FN3_dom"/>
</dbReference>
<evidence type="ECO:0000256" key="3">
    <source>
        <dbReference type="ARBA" id="ARBA00022525"/>
    </source>
</evidence>
<dbReference type="InterPro" id="IPR013783">
    <property type="entry name" value="Ig-like_fold"/>
</dbReference>
<dbReference type="CDD" id="cd00063">
    <property type="entry name" value="FN3"/>
    <property type="match status" value="5"/>
</dbReference>
<keyword evidence="9" id="KW-0325">Glycoprotein</keyword>
<proteinExistence type="inferred from homology"/>
<dbReference type="PROSITE" id="PS50853">
    <property type="entry name" value="FN3"/>
    <property type="match status" value="5"/>
</dbReference>
<evidence type="ECO:0000256" key="8">
    <source>
        <dbReference type="ARBA" id="ARBA00023157"/>
    </source>
</evidence>